<dbReference type="AlphaFoldDB" id="N2BDJ2"/>
<proteinExistence type="predicted"/>
<reference evidence="1 2" key="1">
    <citation type="submission" date="2013-02" db="EMBL/GenBank/DDBJ databases">
        <title>The Genome Sequence of Helicobacter bilis WiWa.</title>
        <authorList>
            <consortium name="The Broad Institute Genome Sequencing Platform"/>
            <person name="Ward D."/>
            <person name="Overstreet A.-M.C."/>
            <person name="Ramer-Tait A.E."/>
            <person name="Phillips G.J."/>
            <person name="Wannemuehler M.J."/>
            <person name="Walker B."/>
            <person name="Young S.K."/>
            <person name="Zeng Q."/>
            <person name="Gargeya S."/>
            <person name="Fitzgerald M."/>
            <person name="Haas B."/>
            <person name="Abouelleil A."/>
            <person name="Alvarado L."/>
            <person name="Arachchi H.M."/>
            <person name="Berlin A.M."/>
            <person name="Chapman S.B."/>
            <person name="Dewar J."/>
            <person name="Goldberg J."/>
            <person name="Griggs A."/>
            <person name="Gujja S."/>
            <person name="Hansen M."/>
            <person name="Howarth C."/>
            <person name="Imamovic A."/>
            <person name="Larimer J."/>
            <person name="McCowan C."/>
            <person name="Murphy C."/>
            <person name="Neiman D."/>
            <person name="Pearson M."/>
            <person name="Priest M."/>
            <person name="Roberts A."/>
            <person name="Saif S."/>
            <person name="Shea T."/>
            <person name="Sisk P."/>
            <person name="Sykes S."/>
            <person name="Wortman J."/>
            <person name="Nusbaum C."/>
            <person name="Birren B."/>
        </authorList>
    </citation>
    <scope>NUCLEOTIDE SEQUENCE [LARGE SCALE GENOMIC DNA]</scope>
    <source>
        <strain evidence="1 2">WiWa</strain>
    </source>
</reference>
<organism evidence="1 2">
    <name type="scientific">Helicobacter bilis WiWa</name>
    <dbReference type="NCBI Taxonomy" id="1235804"/>
    <lineage>
        <taxon>Bacteria</taxon>
        <taxon>Pseudomonadati</taxon>
        <taxon>Campylobacterota</taxon>
        <taxon>Epsilonproteobacteria</taxon>
        <taxon>Campylobacterales</taxon>
        <taxon>Helicobacteraceae</taxon>
        <taxon>Helicobacter</taxon>
    </lineage>
</organism>
<evidence type="ECO:0000313" key="2">
    <source>
        <dbReference type="Proteomes" id="UP000012527"/>
    </source>
</evidence>
<dbReference type="HOGENOM" id="CLU_3396886_0_0_7"/>
<dbReference type="Proteomes" id="UP000012527">
    <property type="component" value="Unassembled WGS sequence"/>
</dbReference>
<name>N2BDJ2_9HELI</name>
<evidence type="ECO:0000313" key="1">
    <source>
        <dbReference type="EMBL" id="EMZ38461.1"/>
    </source>
</evidence>
<gene>
    <name evidence="1" type="ORF">C826_01497</name>
</gene>
<accession>N2BDJ2</accession>
<sequence>MKTKILTGLAIMALGAGLAFGDVMCKGDEQR</sequence>
<protein>
    <submittedName>
        <fullName evidence="1">Uncharacterized protein</fullName>
    </submittedName>
</protein>
<dbReference type="EMBL" id="AQFW01000014">
    <property type="protein sequence ID" value="EMZ38461.1"/>
    <property type="molecule type" value="Genomic_DNA"/>
</dbReference>
<comment type="caution">
    <text evidence="1">The sequence shown here is derived from an EMBL/GenBank/DDBJ whole genome shotgun (WGS) entry which is preliminary data.</text>
</comment>